<evidence type="ECO:0000313" key="1">
    <source>
        <dbReference type="EMBL" id="QTA91680.1"/>
    </source>
</evidence>
<organism evidence="1 2">
    <name type="scientific">Desulfonema magnum</name>
    <dbReference type="NCBI Taxonomy" id="45655"/>
    <lineage>
        <taxon>Bacteria</taxon>
        <taxon>Pseudomonadati</taxon>
        <taxon>Thermodesulfobacteriota</taxon>
        <taxon>Desulfobacteria</taxon>
        <taxon>Desulfobacterales</taxon>
        <taxon>Desulfococcaceae</taxon>
        <taxon>Desulfonema</taxon>
    </lineage>
</organism>
<dbReference type="Proteomes" id="UP000663722">
    <property type="component" value="Chromosome"/>
</dbReference>
<dbReference type="AlphaFoldDB" id="A0A975GS49"/>
<sequence>MAETKIKVVFLITQSGFRTAGLSGKAKKTAYGEICHYNVCKI</sequence>
<evidence type="ECO:0000313" key="2">
    <source>
        <dbReference type="Proteomes" id="UP000663722"/>
    </source>
</evidence>
<gene>
    <name evidence="1" type="ORF">dnm_077530</name>
</gene>
<accession>A0A975GS49</accession>
<keyword evidence="2" id="KW-1185">Reference proteome</keyword>
<dbReference type="KEGG" id="dmm:dnm_077530"/>
<reference evidence="1" key="1">
    <citation type="journal article" date="2021" name="Microb. Physiol.">
        <title>Proteogenomic Insights into the Physiology of Marine, Sulfate-Reducing, Filamentous Desulfonema limicola and Desulfonema magnum.</title>
        <authorList>
            <person name="Schnaars V."/>
            <person name="Wohlbrand L."/>
            <person name="Scheve S."/>
            <person name="Hinrichs C."/>
            <person name="Reinhardt R."/>
            <person name="Rabus R."/>
        </authorList>
    </citation>
    <scope>NUCLEOTIDE SEQUENCE</scope>
    <source>
        <strain evidence="1">4be13</strain>
    </source>
</reference>
<dbReference type="EMBL" id="CP061800">
    <property type="protein sequence ID" value="QTA91680.1"/>
    <property type="molecule type" value="Genomic_DNA"/>
</dbReference>
<protein>
    <submittedName>
        <fullName evidence="1">Uncharacterized protein</fullName>
    </submittedName>
</protein>
<proteinExistence type="predicted"/>
<name>A0A975GS49_9BACT</name>